<dbReference type="PANTHER" id="PTHR12526">
    <property type="entry name" value="GLYCOSYLTRANSFERASE"/>
    <property type="match status" value="1"/>
</dbReference>
<dbReference type="Gene3D" id="3.40.50.2000">
    <property type="entry name" value="Glycogen Phosphorylase B"/>
    <property type="match status" value="2"/>
</dbReference>
<proteinExistence type="predicted"/>
<dbReference type="PANTHER" id="PTHR12526:SF637">
    <property type="entry name" value="GLYCOSYLTRANSFERASE EPSF-RELATED"/>
    <property type="match status" value="1"/>
</dbReference>
<dbReference type="GO" id="GO:0016757">
    <property type="term" value="F:glycosyltransferase activity"/>
    <property type="evidence" value="ECO:0007669"/>
    <property type="project" value="InterPro"/>
</dbReference>
<protein>
    <recommendedName>
        <fullName evidence="5">Glycosyl transferase family 1</fullName>
    </recommendedName>
</protein>
<evidence type="ECO:0008006" key="5">
    <source>
        <dbReference type="Google" id="ProtNLM"/>
    </source>
</evidence>
<dbReference type="STRING" id="197479.BFW38_05970"/>
<evidence type="ECO:0000313" key="3">
    <source>
        <dbReference type="EMBL" id="ODC03161.1"/>
    </source>
</evidence>
<dbReference type="CDD" id="cd03801">
    <property type="entry name" value="GT4_PimA-like"/>
    <property type="match status" value="1"/>
</dbReference>
<dbReference type="AlphaFoldDB" id="A0A1E2V855"/>
<sequence>MTSHTSAPLAAIAIRQVEKNTGASRVALGQIEALRQLGYQVVILAEKGDAERVAQAGAQLKKLWRWPFKGAFRRFWFNRRVQAWCQRHHPQLLVSHGDVVSPDVVFLHNCVHLAQSRIHGTHLPPHHEVAAMHDFILNSPNQATIAVNSKMMGDELQQRYQIPATRIKVNYPGYDAAQFNLDTAQQLREPQREQLGLLPHQQLVGLITSGNFKKRNVDGFIRIASEVVKQAADADKIRFLVVGKDDAAPYQKQCEEAGLQQHFIWLTPQNNVEALYAALDLFVLPAHIEEFGCVALEAMACGTPVLLSSWVGASEILKNHDSSLVLSDDNEQQWASRINDILNTPTRVAQGHALATLATQYSHQHQYDKLKALFQSLINH</sequence>
<dbReference type="InterPro" id="IPR028098">
    <property type="entry name" value="Glyco_trans_4-like_N"/>
</dbReference>
<dbReference type="OrthoDB" id="433681at2"/>
<organism evidence="3 4">
    <name type="scientific">Terasakiispira papahanaumokuakeensis</name>
    <dbReference type="NCBI Taxonomy" id="197479"/>
    <lineage>
        <taxon>Bacteria</taxon>
        <taxon>Pseudomonadati</taxon>
        <taxon>Pseudomonadota</taxon>
        <taxon>Gammaproteobacteria</taxon>
        <taxon>Oceanospirillales</taxon>
        <taxon>Terasakiispira</taxon>
    </lineage>
</organism>
<dbReference type="Proteomes" id="UP000094291">
    <property type="component" value="Unassembled WGS sequence"/>
</dbReference>
<dbReference type="Pfam" id="PF00534">
    <property type="entry name" value="Glycos_transf_1"/>
    <property type="match status" value="1"/>
</dbReference>
<feature type="domain" description="Glycosyl transferase family 1" evidence="1">
    <location>
        <begin position="209"/>
        <end position="345"/>
    </location>
</feature>
<dbReference type="SUPFAM" id="SSF53756">
    <property type="entry name" value="UDP-Glycosyltransferase/glycogen phosphorylase"/>
    <property type="match status" value="1"/>
</dbReference>
<keyword evidence="4" id="KW-1185">Reference proteome</keyword>
<name>A0A1E2V855_9GAMM</name>
<dbReference type="Pfam" id="PF13439">
    <property type="entry name" value="Glyco_transf_4"/>
    <property type="match status" value="1"/>
</dbReference>
<reference evidence="3 4" key="1">
    <citation type="submission" date="2016-08" db="EMBL/GenBank/DDBJ databases">
        <authorList>
            <person name="Seilhamer J.J."/>
        </authorList>
    </citation>
    <scope>NUCLEOTIDE SEQUENCE [LARGE SCALE GENOMIC DNA]</scope>
    <source>
        <strain evidence="3 4">PH27A</strain>
    </source>
</reference>
<evidence type="ECO:0000259" key="2">
    <source>
        <dbReference type="Pfam" id="PF13439"/>
    </source>
</evidence>
<dbReference type="InterPro" id="IPR001296">
    <property type="entry name" value="Glyco_trans_1"/>
</dbReference>
<dbReference type="RefSeq" id="WP_068997577.1">
    <property type="nucleotide sequence ID" value="NZ_MDTQ01000001.1"/>
</dbReference>
<feature type="domain" description="Glycosyltransferase subfamily 4-like N-terminal" evidence="2">
    <location>
        <begin position="22"/>
        <end position="177"/>
    </location>
</feature>
<dbReference type="GO" id="GO:1901135">
    <property type="term" value="P:carbohydrate derivative metabolic process"/>
    <property type="evidence" value="ECO:0007669"/>
    <property type="project" value="UniProtKB-ARBA"/>
</dbReference>
<dbReference type="EMBL" id="MDTQ01000001">
    <property type="protein sequence ID" value="ODC03161.1"/>
    <property type="molecule type" value="Genomic_DNA"/>
</dbReference>
<evidence type="ECO:0000313" key="4">
    <source>
        <dbReference type="Proteomes" id="UP000094291"/>
    </source>
</evidence>
<comment type="caution">
    <text evidence="3">The sequence shown here is derived from an EMBL/GenBank/DDBJ whole genome shotgun (WGS) entry which is preliminary data.</text>
</comment>
<accession>A0A1E2V855</accession>
<evidence type="ECO:0000259" key="1">
    <source>
        <dbReference type="Pfam" id="PF00534"/>
    </source>
</evidence>
<gene>
    <name evidence="3" type="ORF">BFW38_05970</name>
</gene>